<dbReference type="InterPro" id="IPR036457">
    <property type="entry name" value="PPM-type-like_dom_sf"/>
</dbReference>
<feature type="transmembrane region" description="Helical" evidence="8">
    <location>
        <begin position="37"/>
        <end position="57"/>
    </location>
</feature>
<dbReference type="Proteomes" id="UP001317705">
    <property type="component" value="Chromosome"/>
</dbReference>
<evidence type="ECO:0000256" key="7">
    <source>
        <dbReference type="SAM" id="Coils"/>
    </source>
</evidence>
<dbReference type="Pfam" id="PF07228">
    <property type="entry name" value="SpoIIE"/>
    <property type="match status" value="1"/>
</dbReference>
<keyword evidence="6 8" id="KW-0472">Membrane</keyword>
<dbReference type="Gene3D" id="3.30.450.40">
    <property type="match status" value="1"/>
</dbReference>
<dbReference type="Pfam" id="PF00474">
    <property type="entry name" value="SSF"/>
    <property type="match status" value="1"/>
</dbReference>
<comment type="similarity">
    <text evidence="2">Belongs to the sodium:solute symporter (SSF) (TC 2.A.21) family.</text>
</comment>
<feature type="transmembrane region" description="Helical" evidence="8">
    <location>
        <begin position="255"/>
        <end position="273"/>
    </location>
</feature>
<organism evidence="11 12">
    <name type="scientific">Geotalea uraniireducens</name>
    <dbReference type="NCBI Taxonomy" id="351604"/>
    <lineage>
        <taxon>Bacteria</taxon>
        <taxon>Pseudomonadati</taxon>
        <taxon>Thermodesulfobacteriota</taxon>
        <taxon>Desulfuromonadia</taxon>
        <taxon>Geobacterales</taxon>
        <taxon>Geobacteraceae</taxon>
        <taxon>Geotalea</taxon>
    </lineage>
</organism>
<gene>
    <name evidence="11" type="ORF">GURASL_24650</name>
</gene>
<dbReference type="InterPro" id="IPR018212">
    <property type="entry name" value="Na/solute_symporter_CS"/>
</dbReference>
<evidence type="ECO:0000259" key="9">
    <source>
        <dbReference type="SMART" id="SM00065"/>
    </source>
</evidence>
<keyword evidence="7" id="KW-0175">Coiled coil</keyword>
<feature type="transmembrane region" description="Helical" evidence="8">
    <location>
        <begin position="116"/>
        <end position="135"/>
    </location>
</feature>
<feature type="transmembrane region" description="Helical" evidence="8">
    <location>
        <begin position="419"/>
        <end position="441"/>
    </location>
</feature>
<keyword evidence="5 8" id="KW-1133">Transmembrane helix</keyword>
<dbReference type="SUPFAM" id="SSF81606">
    <property type="entry name" value="PP2C-like"/>
    <property type="match status" value="1"/>
</dbReference>
<reference evidence="11 12" key="1">
    <citation type="submission" date="2022-12" db="EMBL/GenBank/DDBJ databases">
        <title>Polyphasic characterization of Geotalea uranireducens NIT-SL11 newly isolated from a complex of sewage sludge and microbially reduced graphene oxide.</title>
        <authorList>
            <person name="Xie L."/>
            <person name="Yoshida N."/>
            <person name="Meng L."/>
        </authorList>
    </citation>
    <scope>NUCLEOTIDE SEQUENCE [LARGE SCALE GENOMIC DNA]</scope>
    <source>
        <strain evidence="11 12">NIT-SL11</strain>
    </source>
</reference>
<feature type="transmembrane region" description="Helical" evidence="8">
    <location>
        <begin position="6"/>
        <end position="25"/>
    </location>
</feature>
<dbReference type="Gene3D" id="3.60.40.10">
    <property type="entry name" value="PPM-type phosphatase domain"/>
    <property type="match status" value="1"/>
</dbReference>
<proteinExistence type="inferred from homology"/>
<dbReference type="InterPro" id="IPR052016">
    <property type="entry name" value="Bact_Sigma-Reg"/>
</dbReference>
<evidence type="ECO:0000256" key="6">
    <source>
        <dbReference type="ARBA" id="ARBA00023136"/>
    </source>
</evidence>
<name>A0ABN6VYC3_9BACT</name>
<dbReference type="InterPro" id="IPR003018">
    <property type="entry name" value="GAF"/>
</dbReference>
<dbReference type="InterPro" id="IPR001932">
    <property type="entry name" value="PPM-type_phosphatase-like_dom"/>
</dbReference>
<feature type="transmembrane region" description="Helical" evidence="8">
    <location>
        <begin position="166"/>
        <end position="185"/>
    </location>
</feature>
<evidence type="ECO:0000256" key="1">
    <source>
        <dbReference type="ARBA" id="ARBA00004141"/>
    </source>
</evidence>
<dbReference type="SMART" id="SM00065">
    <property type="entry name" value="GAF"/>
    <property type="match status" value="1"/>
</dbReference>
<dbReference type="PROSITE" id="PS50283">
    <property type="entry name" value="NA_SOLUT_SYMP_3"/>
    <property type="match status" value="1"/>
</dbReference>
<evidence type="ECO:0000259" key="10">
    <source>
        <dbReference type="SMART" id="SM00331"/>
    </source>
</evidence>
<evidence type="ECO:0000256" key="2">
    <source>
        <dbReference type="ARBA" id="ARBA00006434"/>
    </source>
</evidence>
<comment type="subcellular location">
    <subcellularLocation>
        <location evidence="1">Membrane</location>
        <topology evidence="1">Multi-pass membrane protein</topology>
    </subcellularLocation>
</comment>
<dbReference type="Gene3D" id="1.20.1730.10">
    <property type="entry name" value="Sodium/glucose cotransporter"/>
    <property type="match status" value="1"/>
</dbReference>
<accession>A0ABN6VYC3</accession>
<dbReference type="InterPro" id="IPR038377">
    <property type="entry name" value="Na/Glc_symporter_sf"/>
</dbReference>
<feature type="transmembrane region" description="Helical" evidence="8">
    <location>
        <begin position="197"/>
        <end position="224"/>
    </location>
</feature>
<dbReference type="PANTHER" id="PTHR43156">
    <property type="entry name" value="STAGE II SPORULATION PROTEIN E-RELATED"/>
    <property type="match status" value="1"/>
</dbReference>
<feature type="coiled-coil region" evidence="7">
    <location>
        <begin position="802"/>
        <end position="837"/>
    </location>
</feature>
<feature type="transmembrane region" description="Helical" evidence="8">
    <location>
        <begin position="339"/>
        <end position="372"/>
    </location>
</feature>
<feature type="transmembrane region" description="Helical" evidence="8">
    <location>
        <begin position="294"/>
        <end position="319"/>
    </location>
</feature>
<protein>
    <submittedName>
        <fullName evidence="11">Sodium/solute symporter serine/threonine phosphatase</fullName>
    </submittedName>
</protein>
<dbReference type="EMBL" id="AP027151">
    <property type="protein sequence ID" value="BDV43542.1"/>
    <property type="molecule type" value="Genomic_DNA"/>
</dbReference>
<feature type="transmembrane region" description="Helical" evidence="8">
    <location>
        <begin position="508"/>
        <end position="527"/>
    </location>
</feature>
<feature type="domain" description="GAF" evidence="9">
    <location>
        <begin position="674"/>
        <end position="823"/>
    </location>
</feature>
<evidence type="ECO:0000313" key="12">
    <source>
        <dbReference type="Proteomes" id="UP001317705"/>
    </source>
</evidence>
<feature type="transmembrane region" description="Helical" evidence="8">
    <location>
        <begin position="613"/>
        <end position="631"/>
    </location>
</feature>
<dbReference type="InterPro" id="IPR029016">
    <property type="entry name" value="GAF-like_dom_sf"/>
</dbReference>
<dbReference type="PROSITE" id="PS00457">
    <property type="entry name" value="NA_SOLUT_SYMP_2"/>
    <property type="match status" value="1"/>
</dbReference>
<evidence type="ECO:0000256" key="8">
    <source>
        <dbReference type="SAM" id="Phobius"/>
    </source>
</evidence>
<evidence type="ECO:0000256" key="3">
    <source>
        <dbReference type="ARBA" id="ARBA00022692"/>
    </source>
</evidence>
<keyword evidence="3 8" id="KW-0812">Transmembrane</keyword>
<evidence type="ECO:0000256" key="4">
    <source>
        <dbReference type="ARBA" id="ARBA00022801"/>
    </source>
</evidence>
<evidence type="ECO:0000256" key="5">
    <source>
        <dbReference type="ARBA" id="ARBA00022989"/>
    </source>
</evidence>
<feature type="transmembrane region" description="Helical" evidence="8">
    <location>
        <begin position="384"/>
        <end position="407"/>
    </location>
</feature>
<dbReference type="Pfam" id="PF13185">
    <property type="entry name" value="GAF_2"/>
    <property type="match status" value="1"/>
</dbReference>
<dbReference type="PANTHER" id="PTHR43156:SF2">
    <property type="entry name" value="STAGE II SPORULATION PROTEIN E"/>
    <property type="match status" value="1"/>
</dbReference>
<feature type="transmembrane region" description="Helical" evidence="8">
    <location>
        <begin position="63"/>
        <end position="87"/>
    </location>
</feature>
<dbReference type="SMART" id="SM00331">
    <property type="entry name" value="PP2C_SIG"/>
    <property type="match status" value="1"/>
</dbReference>
<feature type="transmembrane region" description="Helical" evidence="8">
    <location>
        <begin position="448"/>
        <end position="470"/>
    </location>
</feature>
<sequence length="1097" mass="121535">MILSIELVVGVSLLYIVLLFTVAYYADKKREEGKSIIANPLVYALSIAVYHTSWTFYGSVGKAATTGIDFLLVYLGPTLVAFSWWFLLRKIVRISKENNVTSIADFISSRYGKSQWLGAIITVIAILGIMPYIALQLKAVSTTFDILCGYPYVQVPLLHKNYPLSLHTNFFAAIILSTFSIIFGARTLVSSERHEGLVAAIAIESVVKLVAFLAVGMFVTYGLFDGFGDIFSRIDSQGKHLEHLTTLGVTGATSYPQWFTTFYLSMGAILLLPRQFHIMVIENSAEEHIKKAMWLFPAYMFLINLFVMPIALGGILQTGDILGADFFVLTLPLKAGHSWLALLTFLGGFSASAGMVMVESVAISTMFLNHLLMPIVVKLPSRPWFPAMLINLKRLCIFVVIFLGYIYQTLVGETFMLVNMGLISFAAAAQFGPALLGGLYWRRGNKTGAIAGIVLGFILWFYTLLLPSIIMSGKLPTDLMDKGLFGLEFLKPTALFYLTGFDIWTHSLFWSMLFNVGAYLAFSILFPQGDREREQVRKFVDVFTTKKNGVPWETKRMSKPVTIVQFVNLMSKFIGERQAHDAIAEYLGNREINEQGGVSEFELPKLKRFTEKTLAGAVGAAAAGAIVESYLSDLGSRMEPVYDIFSTVQASLAESREALYVRLRASELMNRTLDLQIIMDDLLNLLLQEFNLDLAVVRLIDENGVLRIRSYSGKGIAGITGKNWEPESETYIGEAFMANRVQFINDTQYITKPYTRELMQQEGIKSFAHIPIARKGEPPFGMLSVFSKTIVGLFNEPFLNLLESLAGQLAQAVKIVREMEEKGREREEKERALLENARVVKEMEIAKQIQLSLLPSAPPVLPGITLAGRCKPATHVGGDYYDFFRHGGSCIDMVIADVSGHSVGAALIMAETRSVLRAQARSDKSTADILANLNELLLDDLNNAELFISMFYIRYDGMSQSISYANAGHNPPLIFRRGHPACIELDAEGLILGIKREVQFEEKLIALEKGDLVLLYTDGITEAQAPDGEFFGTGRLCDLLDTASSLSVDEIVETILNAIEAFTGTATLNDDVSMVVFKVHDDGTGLMKVQAKQTTLV</sequence>
<dbReference type="InterPro" id="IPR001734">
    <property type="entry name" value="Na/solute_symporter"/>
</dbReference>
<dbReference type="RefSeq" id="WP_281999669.1">
    <property type="nucleotide sequence ID" value="NZ_AP027151.1"/>
</dbReference>
<keyword evidence="12" id="KW-1185">Reference proteome</keyword>
<dbReference type="SUPFAM" id="SSF55781">
    <property type="entry name" value="GAF domain-like"/>
    <property type="match status" value="1"/>
</dbReference>
<evidence type="ECO:0000313" key="11">
    <source>
        <dbReference type="EMBL" id="BDV43542.1"/>
    </source>
</evidence>
<dbReference type="CDD" id="cd10322">
    <property type="entry name" value="SLC5sbd"/>
    <property type="match status" value="1"/>
</dbReference>
<feature type="domain" description="PPM-type phosphatase" evidence="10">
    <location>
        <begin position="861"/>
        <end position="1079"/>
    </location>
</feature>
<keyword evidence="4" id="KW-0378">Hydrolase</keyword>